<dbReference type="Pfam" id="PF06912">
    <property type="entry name" value="DUF1275"/>
    <property type="match status" value="1"/>
</dbReference>
<dbReference type="Proteomes" id="UP000241048">
    <property type="component" value="Unassembled WGS sequence"/>
</dbReference>
<name>A0A2T3FQB5_9CLOT</name>
<evidence type="ECO:0000256" key="1">
    <source>
        <dbReference type="SAM" id="MobiDB-lite"/>
    </source>
</evidence>
<dbReference type="InterPro" id="IPR010699">
    <property type="entry name" value="DUF1275"/>
</dbReference>
<feature type="transmembrane region" description="Helical" evidence="2">
    <location>
        <begin position="57"/>
        <end position="79"/>
    </location>
</feature>
<sequence>MVQKVIRDRLDAILHWNISLVGGFLGAYAILLHAGNFGSAQTGNLMEMGAELVSMEWFNVLLRLAALVLFGLGVASAYLLTNFTKINMRKFALWVDAAALALASMLPLEPALVGIYPIFFASAFQWGVYSGADGFNSATIFMTNNFKQSVLGWLQYGLTKDKEFKRKAILYTYTVISFFLGVVLGAWAVGQFGIYSAYVGFLPLAAARTFIAVGTAPLESETPEETAVEAAEEMEEAEKLEKEQKL</sequence>
<keyword evidence="2" id="KW-0812">Transmembrane</keyword>
<proteinExistence type="predicted"/>
<dbReference type="RefSeq" id="WP_107000598.1">
    <property type="nucleotide sequence ID" value="NZ_JAQDZI010000012.1"/>
</dbReference>
<feature type="region of interest" description="Disordered" evidence="1">
    <location>
        <begin position="219"/>
        <end position="246"/>
    </location>
</feature>
<comment type="caution">
    <text evidence="3">The sequence shown here is derived from an EMBL/GenBank/DDBJ whole genome shotgun (WGS) entry which is preliminary data.</text>
</comment>
<evidence type="ECO:0000313" key="4">
    <source>
        <dbReference type="Proteomes" id="UP000241048"/>
    </source>
</evidence>
<keyword evidence="2" id="KW-0472">Membrane</keyword>
<dbReference type="EMBL" id="PYLO01000002">
    <property type="protein sequence ID" value="PST37472.1"/>
    <property type="molecule type" value="Genomic_DNA"/>
</dbReference>
<gene>
    <name evidence="3" type="ORF">C7U56_06050</name>
</gene>
<feature type="transmembrane region" description="Helical" evidence="2">
    <location>
        <begin position="168"/>
        <end position="189"/>
    </location>
</feature>
<evidence type="ECO:0000313" key="3">
    <source>
        <dbReference type="EMBL" id="PST37472.1"/>
    </source>
</evidence>
<reference evidence="3 4" key="1">
    <citation type="submission" date="2018-03" db="EMBL/GenBank/DDBJ databases">
        <title>Lachnoclostridium SNUG30386 gen.nov., sp.nov., isolated from human faeces.</title>
        <authorList>
            <person name="Seo B."/>
            <person name="Jeon K."/>
            <person name="Ko G."/>
        </authorList>
    </citation>
    <scope>NUCLEOTIDE SEQUENCE [LARGE SCALE GENOMIC DNA]</scope>
    <source>
        <strain evidence="3 4">SNUG30386</strain>
    </source>
</reference>
<dbReference type="AlphaFoldDB" id="A0A2T3FQB5"/>
<dbReference type="PANTHER" id="PTHR37314">
    <property type="entry name" value="SLR0142 PROTEIN"/>
    <property type="match status" value="1"/>
</dbReference>
<keyword evidence="4" id="KW-1185">Reference proteome</keyword>
<evidence type="ECO:0000256" key="2">
    <source>
        <dbReference type="SAM" id="Phobius"/>
    </source>
</evidence>
<dbReference type="PANTHER" id="PTHR37314:SF4">
    <property type="entry name" value="UPF0700 TRANSMEMBRANE PROTEIN YOAK"/>
    <property type="match status" value="1"/>
</dbReference>
<feature type="transmembrane region" description="Helical" evidence="2">
    <location>
        <begin position="12"/>
        <end position="37"/>
    </location>
</feature>
<keyword evidence="2" id="KW-1133">Transmembrane helix</keyword>
<organism evidence="3 4">
    <name type="scientific">Clostridium fessum</name>
    <dbReference type="NCBI Taxonomy" id="2126740"/>
    <lineage>
        <taxon>Bacteria</taxon>
        <taxon>Bacillati</taxon>
        <taxon>Bacillota</taxon>
        <taxon>Clostridia</taxon>
        <taxon>Eubacteriales</taxon>
        <taxon>Clostridiaceae</taxon>
        <taxon>Clostridium</taxon>
    </lineage>
</organism>
<protein>
    <submittedName>
        <fullName evidence="3">DUF1275 domain-containing protein</fullName>
    </submittedName>
</protein>
<feature type="compositionally biased region" description="Acidic residues" evidence="1">
    <location>
        <begin position="221"/>
        <end position="236"/>
    </location>
</feature>
<accession>A0A2T3FQB5</accession>
<feature type="compositionally biased region" description="Basic and acidic residues" evidence="1">
    <location>
        <begin position="237"/>
        <end position="246"/>
    </location>
</feature>